<accession>A0A8S9MUD2</accession>
<reference evidence="1" key="1">
    <citation type="submission" date="2019-12" db="EMBL/GenBank/DDBJ databases">
        <title>Genome sequencing and annotation of Brassica cretica.</title>
        <authorList>
            <person name="Studholme D.J."/>
            <person name="Sarris P."/>
        </authorList>
    </citation>
    <scope>NUCLEOTIDE SEQUENCE</scope>
    <source>
        <strain evidence="1">PFS-109/04</strain>
        <tissue evidence="1">Leaf</tissue>
    </source>
</reference>
<name>A0A8S9MUD2_BRACR</name>
<dbReference type="Proteomes" id="UP000712600">
    <property type="component" value="Unassembled WGS sequence"/>
</dbReference>
<proteinExistence type="predicted"/>
<organism evidence="1 2">
    <name type="scientific">Brassica cretica</name>
    <name type="common">Mustard</name>
    <dbReference type="NCBI Taxonomy" id="69181"/>
    <lineage>
        <taxon>Eukaryota</taxon>
        <taxon>Viridiplantae</taxon>
        <taxon>Streptophyta</taxon>
        <taxon>Embryophyta</taxon>
        <taxon>Tracheophyta</taxon>
        <taxon>Spermatophyta</taxon>
        <taxon>Magnoliopsida</taxon>
        <taxon>eudicotyledons</taxon>
        <taxon>Gunneridae</taxon>
        <taxon>Pentapetalae</taxon>
        <taxon>rosids</taxon>
        <taxon>malvids</taxon>
        <taxon>Brassicales</taxon>
        <taxon>Brassicaceae</taxon>
        <taxon>Brassiceae</taxon>
        <taxon>Brassica</taxon>
    </lineage>
</organism>
<gene>
    <name evidence="1" type="ORF">F2Q69_00052812</name>
</gene>
<sequence length="138" mass="15708">MDSGIASLSGAVAWRVIPNRSLWNLRELIYAYIPLGRLFISPGRAVGIQDELCSPWTSSPSWWTYLSFRELFFFGGRLLRVVLLGEDFHLLFHYDEVRCLMKSILNRSRFFEGYPLPSGAIAWASDSESLFVEPSGVL</sequence>
<evidence type="ECO:0000313" key="1">
    <source>
        <dbReference type="EMBL" id="KAF3487605.1"/>
    </source>
</evidence>
<evidence type="ECO:0000313" key="2">
    <source>
        <dbReference type="Proteomes" id="UP000712600"/>
    </source>
</evidence>
<dbReference type="AlphaFoldDB" id="A0A8S9MUD2"/>
<comment type="caution">
    <text evidence="1">The sequence shown here is derived from an EMBL/GenBank/DDBJ whole genome shotgun (WGS) entry which is preliminary data.</text>
</comment>
<dbReference type="EMBL" id="QGKX02002183">
    <property type="protein sequence ID" value="KAF3487605.1"/>
    <property type="molecule type" value="Genomic_DNA"/>
</dbReference>
<protein>
    <submittedName>
        <fullName evidence="1">Uncharacterized protein</fullName>
    </submittedName>
</protein>